<dbReference type="InterPro" id="IPR008523">
    <property type="entry name" value="DUF805"/>
</dbReference>
<keyword evidence="1" id="KW-0812">Transmembrane</keyword>
<keyword evidence="1" id="KW-0472">Membrane</keyword>
<dbReference type="PANTHER" id="PTHR34980:SF2">
    <property type="entry name" value="INNER MEMBRANE PROTEIN YHAH-RELATED"/>
    <property type="match status" value="1"/>
</dbReference>
<evidence type="ECO:0000256" key="1">
    <source>
        <dbReference type="SAM" id="Phobius"/>
    </source>
</evidence>
<organism evidence="2 3">
    <name type="scientific">Martelella alba</name>
    <dbReference type="NCBI Taxonomy" id="2590451"/>
    <lineage>
        <taxon>Bacteria</taxon>
        <taxon>Pseudomonadati</taxon>
        <taxon>Pseudomonadota</taxon>
        <taxon>Alphaproteobacteria</taxon>
        <taxon>Hyphomicrobiales</taxon>
        <taxon>Aurantimonadaceae</taxon>
        <taxon>Martelella</taxon>
    </lineage>
</organism>
<keyword evidence="3" id="KW-1185">Reference proteome</keyword>
<keyword evidence="1" id="KW-1133">Transmembrane helix</keyword>
<gene>
    <name evidence="2" type="ORF">FJU08_20050</name>
</gene>
<evidence type="ECO:0000313" key="3">
    <source>
        <dbReference type="Proteomes" id="UP000318801"/>
    </source>
</evidence>
<dbReference type="Pfam" id="PF05656">
    <property type="entry name" value="DUF805"/>
    <property type="match status" value="1"/>
</dbReference>
<feature type="transmembrane region" description="Helical" evidence="1">
    <location>
        <begin position="82"/>
        <end position="102"/>
    </location>
</feature>
<feature type="transmembrane region" description="Helical" evidence="1">
    <location>
        <begin position="26"/>
        <end position="46"/>
    </location>
</feature>
<sequence>MSFKSNVSLAMSKYSVLHGRSSRREFWCFAAIFILVNIAAVVFDFFFWGSPALSMVVFLGFLLPFVCVSVRRFHDIGRSGRWLVLYLVPILGALAVLVMSALPGVEQGNRYGPKPF</sequence>
<reference evidence="2 3" key="1">
    <citation type="submission" date="2019-06" db="EMBL/GenBank/DDBJ databases">
        <authorList>
            <person name="Li M."/>
        </authorList>
    </citation>
    <scope>NUCLEOTIDE SEQUENCE [LARGE SCALE GENOMIC DNA]</scope>
    <source>
        <strain evidence="2 3">BGMRC2036</strain>
    </source>
</reference>
<accession>A0A506U2L0</accession>
<protein>
    <submittedName>
        <fullName evidence="2">DUF805 domain-containing protein</fullName>
    </submittedName>
</protein>
<proteinExistence type="predicted"/>
<dbReference type="RefSeq" id="WP_141150834.1">
    <property type="nucleotide sequence ID" value="NZ_VHLG01000017.1"/>
</dbReference>
<dbReference type="AlphaFoldDB" id="A0A506U2L0"/>
<dbReference type="EMBL" id="VHLG01000017">
    <property type="protein sequence ID" value="TPW27511.1"/>
    <property type="molecule type" value="Genomic_DNA"/>
</dbReference>
<dbReference type="OrthoDB" id="9812349at2"/>
<evidence type="ECO:0000313" key="2">
    <source>
        <dbReference type="EMBL" id="TPW27511.1"/>
    </source>
</evidence>
<dbReference type="PANTHER" id="PTHR34980">
    <property type="entry name" value="INNER MEMBRANE PROTEIN-RELATED-RELATED"/>
    <property type="match status" value="1"/>
</dbReference>
<name>A0A506U2L0_9HYPH</name>
<dbReference type="Proteomes" id="UP000318801">
    <property type="component" value="Unassembled WGS sequence"/>
</dbReference>
<comment type="caution">
    <text evidence="2">The sequence shown here is derived from an EMBL/GenBank/DDBJ whole genome shotgun (WGS) entry which is preliminary data.</text>
</comment>
<dbReference type="GO" id="GO:0005886">
    <property type="term" value="C:plasma membrane"/>
    <property type="evidence" value="ECO:0007669"/>
    <property type="project" value="TreeGrafter"/>
</dbReference>
<feature type="transmembrane region" description="Helical" evidence="1">
    <location>
        <begin position="52"/>
        <end position="70"/>
    </location>
</feature>